<evidence type="ECO:0000313" key="8">
    <source>
        <dbReference type="Proteomes" id="UP000051074"/>
    </source>
</evidence>
<evidence type="ECO:0000256" key="3">
    <source>
        <dbReference type="ARBA" id="ARBA00023274"/>
    </source>
</evidence>
<evidence type="ECO:0000256" key="5">
    <source>
        <dbReference type="ARBA" id="ARBA00035202"/>
    </source>
</evidence>
<dbReference type="InterPro" id="IPR022973">
    <property type="entry name" value="Ribosomal_uL10_bac"/>
</dbReference>
<comment type="caution">
    <text evidence="7">The sequence shown here is derived from an EMBL/GenBank/DDBJ whole genome shotgun (WGS) entry which is preliminary data.</text>
</comment>
<name>A0A0R1MBH3_9LACO</name>
<dbReference type="InterPro" id="IPR047865">
    <property type="entry name" value="Ribosomal_uL10_bac_type"/>
</dbReference>
<dbReference type="PANTHER" id="PTHR11560">
    <property type="entry name" value="39S RIBOSOMAL PROTEIN L10, MITOCHONDRIAL"/>
    <property type="match status" value="1"/>
</dbReference>
<accession>A0A0R1MBH3</accession>
<dbReference type="InterPro" id="IPR043141">
    <property type="entry name" value="Ribosomal_uL10-like_sf"/>
</dbReference>
<keyword evidence="8" id="KW-1185">Reference proteome</keyword>
<gene>
    <name evidence="6" type="primary">rplJ</name>
    <name evidence="7" type="ORF">FC20_GL000375</name>
</gene>
<dbReference type="EMBL" id="AZDU01000015">
    <property type="protein sequence ID" value="KRL02266.1"/>
    <property type="molecule type" value="Genomic_DNA"/>
</dbReference>
<dbReference type="PROSITE" id="PS01109">
    <property type="entry name" value="RIBOSOMAL_L10"/>
    <property type="match status" value="1"/>
</dbReference>
<sequence>MEVKILSEAIIAAKAKFVEAFAEELKSAKSIVVINYLGLTVDEVTAFRAELRESNAKMKVVKNTYLRRAAAIAGLDDLAPVFVGPTAVIYTDDEDNVTAPARIAADYAKKFDVVEIKGGALEGQVATKEQVEELAAIPNREGLLSMLLSVLQAPVRNFAYVVKAVAESKEESAE</sequence>
<keyword evidence="2 6" id="KW-0689">Ribosomal protein</keyword>
<evidence type="ECO:0000256" key="4">
    <source>
        <dbReference type="ARBA" id="ARBA00026025"/>
    </source>
</evidence>
<dbReference type="HAMAP" id="MF_00362">
    <property type="entry name" value="Ribosomal_uL10"/>
    <property type="match status" value="1"/>
</dbReference>
<dbReference type="eggNOG" id="COG0244">
    <property type="taxonomic scope" value="Bacteria"/>
</dbReference>
<dbReference type="GO" id="GO:0070180">
    <property type="term" value="F:large ribosomal subunit rRNA binding"/>
    <property type="evidence" value="ECO:0007669"/>
    <property type="project" value="UniProtKB-UniRule"/>
</dbReference>
<organism evidence="7 8">
    <name type="scientific">Lactobacillus equicursoris DSM 19284 = JCM 14600 = CIP 110162</name>
    <dbReference type="NCBI Taxonomy" id="1293597"/>
    <lineage>
        <taxon>Bacteria</taxon>
        <taxon>Bacillati</taxon>
        <taxon>Bacillota</taxon>
        <taxon>Bacilli</taxon>
        <taxon>Lactobacillales</taxon>
        <taxon>Lactobacillaceae</taxon>
        <taxon>Lactobacillus</taxon>
    </lineage>
</organism>
<dbReference type="Gene3D" id="6.10.250.290">
    <property type="match status" value="1"/>
</dbReference>
<dbReference type="InterPro" id="IPR002363">
    <property type="entry name" value="Ribosomal_uL10_CS_bac"/>
</dbReference>
<dbReference type="CDD" id="cd05797">
    <property type="entry name" value="Ribosomal_L10"/>
    <property type="match status" value="1"/>
</dbReference>
<dbReference type="Gene3D" id="3.30.70.1730">
    <property type="match status" value="1"/>
</dbReference>
<dbReference type="GO" id="GO:0003735">
    <property type="term" value="F:structural constituent of ribosome"/>
    <property type="evidence" value="ECO:0007669"/>
    <property type="project" value="InterPro"/>
</dbReference>
<dbReference type="GO" id="GO:0006412">
    <property type="term" value="P:translation"/>
    <property type="evidence" value="ECO:0007669"/>
    <property type="project" value="UniProtKB-UniRule"/>
</dbReference>
<dbReference type="InterPro" id="IPR001790">
    <property type="entry name" value="Ribosomal_uL10"/>
</dbReference>
<keyword evidence="6" id="KW-0699">rRNA-binding</keyword>
<keyword evidence="3 6" id="KW-0687">Ribonucleoprotein</keyword>
<evidence type="ECO:0000256" key="1">
    <source>
        <dbReference type="ARBA" id="ARBA00008889"/>
    </source>
</evidence>
<comment type="subunit">
    <text evidence="4 6">Part of the ribosomal stalk of the 50S ribosomal subunit. The N-terminus interacts with L11 and the large rRNA to form the base of the stalk. The C-terminus forms an elongated spine to which L12 dimers bind in a sequential fashion forming a multimeric L10(L12)X complex.</text>
</comment>
<reference evidence="7 8" key="1">
    <citation type="journal article" date="2015" name="Genome Announc.">
        <title>Expanding the biotechnology potential of lactobacilli through comparative genomics of 213 strains and associated genera.</title>
        <authorList>
            <person name="Sun Z."/>
            <person name="Harris H.M."/>
            <person name="McCann A."/>
            <person name="Guo C."/>
            <person name="Argimon S."/>
            <person name="Zhang W."/>
            <person name="Yang X."/>
            <person name="Jeffery I.B."/>
            <person name="Cooney J.C."/>
            <person name="Kagawa T.F."/>
            <person name="Liu W."/>
            <person name="Song Y."/>
            <person name="Salvetti E."/>
            <person name="Wrobel A."/>
            <person name="Rasinkangas P."/>
            <person name="Parkhill J."/>
            <person name="Rea M.C."/>
            <person name="O'Sullivan O."/>
            <person name="Ritari J."/>
            <person name="Douillard F.P."/>
            <person name="Paul Ross R."/>
            <person name="Yang R."/>
            <person name="Briner A.E."/>
            <person name="Felis G.E."/>
            <person name="de Vos W.M."/>
            <person name="Barrangou R."/>
            <person name="Klaenhammer T.R."/>
            <person name="Caufield P.W."/>
            <person name="Cui Y."/>
            <person name="Zhang H."/>
            <person name="O'Toole P.W."/>
        </authorList>
    </citation>
    <scope>NUCLEOTIDE SEQUENCE [LARGE SCALE GENOMIC DNA]</scope>
    <source>
        <strain evidence="7 8">DSM 19284</strain>
    </source>
</reference>
<dbReference type="Proteomes" id="UP000051074">
    <property type="component" value="Unassembled WGS sequence"/>
</dbReference>
<proteinExistence type="inferred from homology"/>
<evidence type="ECO:0000313" key="7">
    <source>
        <dbReference type="EMBL" id="KRL02266.1"/>
    </source>
</evidence>
<comment type="function">
    <text evidence="6">Forms part of the ribosomal stalk, playing a central role in the interaction of the ribosome with GTP-bound translation factors.</text>
</comment>
<dbReference type="STRING" id="1293597.FC20_GL000375"/>
<keyword evidence="6" id="KW-0694">RNA-binding</keyword>
<evidence type="ECO:0000256" key="2">
    <source>
        <dbReference type="ARBA" id="ARBA00022980"/>
    </source>
</evidence>
<comment type="similarity">
    <text evidence="1 6">Belongs to the universal ribosomal protein uL10 family.</text>
</comment>
<dbReference type="SUPFAM" id="SSF160369">
    <property type="entry name" value="Ribosomal protein L10-like"/>
    <property type="match status" value="1"/>
</dbReference>
<dbReference type="GO" id="GO:0015934">
    <property type="term" value="C:large ribosomal subunit"/>
    <property type="evidence" value="ECO:0007669"/>
    <property type="project" value="InterPro"/>
</dbReference>
<evidence type="ECO:0000256" key="6">
    <source>
        <dbReference type="HAMAP-Rule" id="MF_00362"/>
    </source>
</evidence>
<dbReference type="PATRIC" id="fig|1293597.4.peg.429"/>
<dbReference type="AlphaFoldDB" id="A0A0R1MBH3"/>
<dbReference type="NCBIfam" id="NF000955">
    <property type="entry name" value="PRK00099.1-1"/>
    <property type="match status" value="1"/>
</dbReference>
<dbReference type="Pfam" id="PF00466">
    <property type="entry name" value="Ribosomal_L10"/>
    <property type="match status" value="1"/>
</dbReference>
<protein>
    <recommendedName>
        <fullName evidence="5 6">Large ribosomal subunit protein uL10</fullName>
    </recommendedName>
</protein>